<gene>
    <name evidence="1" type="ORF">LCGC14_3087360</name>
</gene>
<protein>
    <submittedName>
        <fullName evidence="1">Uncharacterized protein</fullName>
    </submittedName>
</protein>
<dbReference type="EMBL" id="LAZR01066129">
    <property type="protein sequence ID" value="KKK54177.1"/>
    <property type="molecule type" value="Genomic_DNA"/>
</dbReference>
<evidence type="ECO:0000313" key="1">
    <source>
        <dbReference type="EMBL" id="KKK54177.1"/>
    </source>
</evidence>
<name>A0A0F8WBF4_9ZZZZ</name>
<organism evidence="1">
    <name type="scientific">marine sediment metagenome</name>
    <dbReference type="NCBI Taxonomy" id="412755"/>
    <lineage>
        <taxon>unclassified sequences</taxon>
        <taxon>metagenomes</taxon>
        <taxon>ecological metagenomes</taxon>
    </lineage>
</organism>
<accession>A0A0F8WBF4</accession>
<reference evidence="1" key="1">
    <citation type="journal article" date="2015" name="Nature">
        <title>Complex archaea that bridge the gap between prokaryotes and eukaryotes.</title>
        <authorList>
            <person name="Spang A."/>
            <person name="Saw J.H."/>
            <person name="Jorgensen S.L."/>
            <person name="Zaremba-Niedzwiedzka K."/>
            <person name="Martijn J."/>
            <person name="Lind A.E."/>
            <person name="van Eijk R."/>
            <person name="Schleper C."/>
            <person name="Guy L."/>
            <person name="Ettema T.J."/>
        </authorList>
    </citation>
    <scope>NUCLEOTIDE SEQUENCE</scope>
</reference>
<comment type="caution">
    <text evidence="1">The sequence shown here is derived from an EMBL/GenBank/DDBJ whole genome shotgun (WGS) entry which is preliminary data.</text>
</comment>
<sequence length="119" mass="13957">MKLRRSDFYIGDYPSRRMWRSFKSAIYNREFHRLDLIDIAAMAIQRANSRGLRAITQRMGMMCWLLSVLTALDQKGFHGKRRNSVLVKRMRSVFPQQAQELLFIAAKTLCPGMDIKCQK</sequence>
<dbReference type="AlphaFoldDB" id="A0A0F8WBF4"/>
<proteinExistence type="predicted"/>